<dbReference type="AlphaFoldDB" id="A9D4Q9"/>
<reference evidence="1 2" key="2">
    <citation type="submission" date="2012-06" db="EMBL/GenBank/DDBJ databases">
        <authorList>
            <person name="Fiebig A."/>
        </authorList>
    </citation>
    <scope>NUCLEOTIDE SEQUENCE [LARGE SCALE GENOMIC DNA]</scope>
    <source>
        <strain evidence="1 2">DFL-43</strain>
    </source>
</reference>
<dbReference type="HOGENOM" id="CLU_1509391_0_0_5"/>
<dbReference type="OrthoDB" id="8403836at2"/>
<dbReference type="eggNOG" id="ENOG5033BZW">
    <property type="taxonomic scope" value="Bacteria"/>
</dbReference>
<dbReference type="EMBL" id="ABIA03000002">
    <property type="protein sequence ID" value="EDQ33938.1"/>
    <property type="molecule type" value="Genomic_DNA"/>
</dbReference>
<dbReference type="Proteomes" id="UP000004291">
    <property type="component" value="Chromosome"/>
</dbReference>
<proteinExistence type="predicted"/>
<sequence length="190" mass="21048">MLPLRRRPAVSVELGIDARDFRVLGAAIHRLPAELKAKAFRSAVNHTGKKARTQVARLAAKYSGLPYRFTRDAAQMKLTGDDVEIRLRSKWISLAALGAVKSPRGVRVRGRGSYAGAFIATSKISGGRAVLIRKGKSRTPVRELYGANPAHAMGEDRHGEFERLAQSLMDRDFADRLLHEINRLIPRSAR</sequence>
<dbReference type="InterPro" id="IPR010633">
    <property type="entry name" value="Phage_lambda_GpZ"/>
</dbReference>
<evidence type="ECO:0000313" key="2">
    <source>
        <dbReference type="Proteomes" id="UP000004291"/>
    </source>
</evidence>
<protein>
    <recommendedName>
        <fullName evidence="3">Prophage minor tail protein Z (GPZ)</fullName>
    </recommendedName>
</protein>
<dbReference type="STRING" id="411684.HPDFL43_05775"/>
<accession>A9D4Q9</accession>
<evidence type="ECO:0008006" key="3">
    <source>
        <dbReference type="Google" id="ProtNLM"/>
    </source>
</evidence>
<reference evidence="1 2" key="1">
    <citation type="submission" date="2007-10" db="EMBL/GenBank/DDBJ databases">
        <authorList>
            <person name="Wagner-Dobler I."/>
            <person name="Ferriera S."/>
            <person name="Johnson J."/>
            <person name="Kravitz S."/>
            <person name="Beeson K."/>
            <person name="Sutton G."/>
            <person name="Rogers Y.-H."/>
            <person name="Friedman R."/>
            <person name="Frazier M."/>
            <person name="Venter J.C."/>
        </authorList>
    </citation>
    <scope>NUCLEOTIDE SEQUENCE [LARGE SCALE GENOMIC DNA]</scope>
    <source>
        <strain evidence="1 2">DFL-43</strain>
    </source>
</reference>
<dbReference type="Pfam" id="PF06763">
    <property type="entry name" value="Minor_tail_Z"/>
    <property type="match status" value="1"/>
</dbReference>
<evidence type="ECO:0000313" key="1">
    <source>
        <dbReference type="EMBL" id="EDQ33938.1"/>
    </source>
</evidence>
<keyword evidence="2" id="KW-1185">Reference proteome</keyword>
<comment type="caution">
    <text evidence="1">The sequence shown here is derived from an EMBL/GenBank/DDBJ whole genome shotgun (WGS) entry which is preliminary data.</text>
</comment>
<gene>
    <name evidence="1" type="ORF">HPDFL43_05775</name>
</gene>
<name>A9D4Q9_HOEPD</name>
<organism evidence="1 2">
    <name type="scientific">Hoeflea phototrophica (strain DSM 17068 / NCIMB 14078 / DFL-43)</name>
    <dbReference type="NCBI Taxonomy" id="411684"/>
    <lineage>
        <taxon>Bacteria</taxon>
        <taxon>Pseudomonadati</taxon>
        <taxon>Pseudomonadota</taxon>
        <taxon>Alphaproteobacteria</taxon>
        <taxon>Hyphomicrobiales</taxon>
        <taxon>Rhizobiaceae</taxon>
        <taxon>Hoeflea</taxon>
    </lineage>
</organism>